<evidence type="ECO:0000259" key="2">
    <source>
        <dbReference type="Pfam" id="PF25023"/>
    </source>
</evidence>
<dbReference type="InterPro" id="IPR050708">
    <property type="entry name" value="T6SS_VgrG/RHS"/>
</dbReference>
<dbReference type="PRINTS" id="PR00394">
    <property type="entry name" value="RHSPROTEIN"/>
</dbReference>
<feature type="domain" description="Teneurin-like YD-shell" evidence="2">
    <location>
        <begin position="460"/>
        <end position="656"/>
    </location>
</feature>
<dbReference type="PANTHER" id="PTHR32305">
    <property type="match status" value="1"/>
</dbReference>
<sequence>MFTGVVSLSYAGTCMQNSGTSECISPIPPHYTGPWNYSSATNMTPPEGRSTLAEVVQDFFKYEANSNNWDLSEVGAYYIKSEDILSVLDVPLNDLPSLVRLNTYGPYVHKSSNPSQNWTNEWGWGFYKRRPKVGWQCPQDSAKVDIDYKKVPPFYCRPISPPRQCSLSVGNPCSIMTGNKYQREVDWQSPTSDFKFYRTFQSLPSRTDSSPIWTHNFNSRLVMYMPNPDNGEKIDQFEYLRKETQPNIKYTWGVLVGEDGSETTFNIEKNATETLFKINQNKKITIKSLFNNCWQVTYLDEKKEIYNEYGRLIRVEYNNGQIYDLSYINNVLSQVVDRFGYVLKFNYNSQGSIASVTLPNNKQIIYKYDDANRLTSVTRPGYGTKIYHYSENSTVAPSGNLNLLTGITDETGKRYANYAYDARDRGIFTEHADNTQRYTLIYNNSSTEVIDPNNTEWYYSYNSASDISKINYKFRGNVLQQQNTYDIAGNVTKKIEKGLTTNYTYDLSRNLEISRIEAVGTPQERTINTTWHSDFAKPIQIQEISQGLVIRTTAYTYDAQGNALTKSIIDSTTQETRTWSYEYNNFGQMTKQTIPNGEITTYQYDGKKGNLLSSTDANGIVTTYSQHNADGQPTHIETSTGLVTELVYDDAGRIIQRKQIITSDNLQQQNSEDGLSWWQILVNAMYNLFDENTPYTESEQKYIVVVNPVPAQQAIKSFEYDQRGLLTAATMPDGERIEYIYDSAHRLTEVKDQSGNRTVYTLNNNGDIIQTDVYGVAGQLEAKSQQVYDNFGRLQQTLGNNQQIQTLSYNTYDQQVSDKNALNQSYSYNYDVLGRQIKETDPLNQSSQYEYDALDQLKKVIDAKGGTTTYQYNAFGEMTQQNSPDTGTSTYQYQNGKLLEKVDANQRRHRYQYDAQGRVTLQQDQYTDGTDQYEDTSFAYGQTGKDQGRLAQANNKRAEIFFNYNDLGQVRRKTIKYLTTQQNAAPELKVYYGYSLGGKLSQVGLPSGNIVNYDYDDKGQLAGIRLNNQSFISNVQYSANGIKGWTYSQVGDQVQFQYDLDGRIQKIFMPNVYEKNYSYDVADRILAITDPNNSNISSSYTHDALSRLIEQNLATKTFKYNYDANSNRLVRNQIENGVNTTENYVIQTGNNHINSITQGKNSRTYTYLATGQITNDGVRSYAYNAQGRSEEISTGTSSSFNIYDAFGQRIQKIGSNAGNQTQTLFVYDENGQLLGEYTPQGAVIREYIWLENRLVGLRSYQYPNEILRVHTDHLGTPRAISDNHNQIVWRWEGDQFGDVLPTGNLIFPLRHAGQYYDAEVGLFYNYFRDYDPITGRYIESDPIGLKGGLNTYGYVGANALSLVDPEGLAAAIPVLGLGETVNLGLAISLIYNMPNTSDNAPTVEWPKKKSGKYVCHCRAQGTNCEGQRAYGSGVGIGNTIAQAKAIAVKVAVSSLPQGFSNIHHVACKCITPKGEKITPHSN</sequence>
<proteinExistence type="predicted"/>
<dbReference type="Pfam" id="PF25023">
    <property type="entry name" value="TEN_YD-shell"/>
    <property type="match status" value="2"/>
</dbReference>
<protein>
    <recommendedName>
        <fullName evidence="2">Teneurin-like YD-shell domain-containing protein</fullName>
    </recommendedName>
</protein>
<dbReference type="InterPro" id="IPR056823">
    <property type="entry name" value="TEN-like_YD-shell"/>
</dbReference>
<dbReference type="Proteomes" id="UP000014041">
    <property type="component" value="Unassembled WGS sequence"/>
</dbReference>
<feature type="domain" description="Teneurin-like YD-shell" evidence="2">
    <location>
        <begin position="1073"/>
        <end position="1341"/>
    </location>
</feature>
<evidence type="ECO:0000313" key="4">
    <source>
        <dbReference type="Proteomes" id="UP000014041"/>
    </source>
</evidence>
<evidence type="ECO:0000313" key="3">
    <source>
        <dbReference type="EMBL" id="EOQ62946.1"/>
    </source>
</evidence>
<dbReference type="InterPro" id="IPR022385">
    <property type="entry name" value="Rhs_assc_core"/>
</dbReference>
<dbReference type="EMBL" id="APQJ01000008">
    <property type="protein sequence ID" value="EOQ62946.1"/>
    <property type="molecule type" value="Genomic_DNA"/>
</dbReference>
<dbReference type="NCBIfam" id="TIGR01643">
    <property type="entry name" value="YD_repeat_2x"/>
    <property type="match status" value="7"/>
</dbReference>
<dbReference type="InterPro" id="IPR006530">
    <property type="entry name" value="YD"/>
</dbReference>
<comment type="caution">
    <text evidence="3">The sequence shown here is derived from an EMBL/GenBank/DDBJ whole genome shotgun (WGS) entry which is preliminary data.</text>
</comment>
<evidence type="ECO:0000256" key="1">
    <source>
        <dbReference type="ARBA" id="ARBA00022737"/>
    </source>
</evidence>
<dbReference type="InterPro" id="IPR031325">
    <property type="entry name" value="RHS_repeat"/>
</dbReference>
<name>R8Y1J9_ACICA</name>
<reference evidence="3 4" key="1">
    <citation type="submission" date="2013-02" db="EMBL/GenBank/DDBJ databases">
        <title>The Genome Sequence of Acinetobacter sp. ANC 3811.</title>
        <authorList>
            <consortium name="The Broad Institute Genome Sequencing Platform"/>
            <consortium name="The Broad Institute Genome Sequencing Center for Infectious Disease"/>
            <person name="Cerqueira G."/>
            <person name="Feldgarden M."/>
            <person name="Courvalin P."/>
            <person name="Perichon B."/>
            <person name="Grillot-Courvalin C."/>
            <person name="Clermont D."/>
            <person name="Rocha E."/>
            <person name="Yoon E.-J."/>
            <person name="Nemec A."/>
            <person name="Walker B."/>
            <person name="Young S.K."/>
            <person name="Zeng Q."/>
            <person name="Gargeya S."/>
            <person name="Fitzgerald M."/>
            <person name="Haas B."/>
            <person name="Abouelleil A."/>
            <person name="Alvarado L."/>
            <person name="Arachchi H.M."/>
            <person name="Berlin A.M."/>
            <person name="Chapman S.B."/>
            <person name="Dewar J."/>
            <person name="Goldberg J."/>
            <person name="Griggs A."/>
            <person name="Gujja S."/>
            <person name="Hansen M."/>
            <person name="Howarth C."/>
            <person name="Imamovic A."/>
            <person name="Larimer J."/>
            <person name="McCowan C."/>
            <person name="Murphy C."/>
            <person name="Neiman D."/>
            <person name="Pearson M."/>
            <person name="Priest M."/>
            <person name="Roberts A."/>
            <person name="Saif S."/>
            <person name="Shea T."/>
            <person name="Sisk P."/>
            <person name="Sykes S."/>
            <person name="Wortman J."/>
            <person name="Nusbaum C."/>
            <person name="Birren B."/>
        </authorList>
    </citation>
    <scope>NUCLEOTIDE SEQUENCE [LARGE SCALE GENOMIC DNA]</scope>
    <source>
        <strain evidence="3 4">ANC 3811</strain>
    </source>
</reference>
<organism evidence="3 4">
    <name type="scientific">Acinetobacter calcoaceticus ANC 3811</name>
    <dbReference type="NCBI Taxonomy" id="1217690"/>
    <lineage>
        <taxon>Bacteria</taxon>
        <taxon>Pseudomonadati</taxon>
        <taxon>Pseudomonadota</taxon>
        <taxon>Gammaproteobacteria</taxon>
        <taxon>Moraxellales</taxon>
        <taxon>Moraxellaceae</taxon>
        <taxon>Acinetobacter</taxon>
        <taxon>Acinetobacter calcoaceticus/baumannii complex</taxon>
    </lineage>
</organism>
<dbReference type="PATRIC" id="fig|1217690.3.peg.2027"/>
<dbReference type="PANTHER" id="PTHR32305:SF15">
    <property type="entry name" value="PROTEIN RHSA-RELATED"/>
    <property type="match status" value="1"/>
</dbReference>
<dbReference type="NCBIfam" id="TIGR03696">
    <property type="entry name" value="Rhs_assc_core"/>
    <property type="match status" value="1"/>
</dbReference>
<keyword evidence="1" id="KW-0677">Repeat</keyword>
<gene>
    <name evidence="3" type="ORF">F935_02037</name>
</gene>
<accession>R8Y1J9</accession>
<dbReference type="Pfam" id="PF05593">
    <property type="entry name" value="RHS_repeat"/>
    <property type="match status" value="2"/>
</dbReference>
<dbReference type="Gene3D" id="2.180.10.10">
    <property type="entry name" value="RHS repeat-associated core"/>
    <property type="match status" value="3"/>
</dbReference>
<dbReference type="HOGENOM" id="CLU_003684_1_0_6"/>